<comment type="caution">
    <text evidence="5">The sequence shown here is derived from an EMBL/GenBank/DDBJ whole genome shotgun (WGS) entry which is preliminary data.</text>
</comment>
<dbReference type="Gene3D" id="3.40.50.720">
    <property type="entry name" value="NAD(P)-binding Rossmann-like Domain"/>
    <property type="match status" value="1"/>
</dbReference>
<feature type="domain" description="GFO/IDH/MocA-like oxidoreductase" evidence="4">
    <location>
        <begin position="135"/>
        <end position="248"/>
    </location>
</feature>
<dbReference type="EMBL" id="BAAAYR010000002">
    <property type="protein sequence ID" value="GAA3563526.1"/>
    <property type="molecule type" value="Genomic_DNA"/>
</dbReference>
<gene>
    <name evidence="5" type="ORF">GCM10022197_18870</name>
</gene>
<dbReference type="PANTHER" id="PTHR42840">
    <property type="entry name" value="NAD(P)-BINDING ROSSMANN-FOLD SUPERFAMILY PROTEIN-RELATED"/>
    <property type="match status" value="1"/>
</dbReference>
<evidence type="ECO:0000259" key="4">
    <source>
        <dbReference type="Pfam" id="PF22725"/>
    </source>
</evidence>
<proteinExistence type="inferred from homology"/>
<dbReference type="InterPro" id="IPR000683">
    <property type="entry name" value="Gfo/Idh/MocA-like_OxRdtase_N"/>
</dbReference>
<evidence type="ECO:0000313" key="6">
    <source>
        <dbReference type="Proteomes" id="UP001500767"/>
    </source>
</evidence>
<accession>A0ABP6XBH8</accession>
<evidence type="ECO:0000256" key="1">
    <source>
        <dbReference type="ARBA" id="ARBA00010928"/>
    </source>
</evidence>
<protein>
    <submittedName>
        <fullName evidence="5">Gfo/Idh/MocA family oxidoreductase</fullName>
    </submittedName>
</protein>
<dbReference type="Pfam" id="PF22725">
    <property type="entry name" value="GFO_IDH_MocA_C3"/>
    <property type="match status" value="1"/>
</dbReference>
<dbReference type="SUPFAM" id="SSF55347">
    <property type="entry name" value="Glyceraldehyde-3-phosphate dehydrogenase-like, C-terminal domain"/>
    <property type="match status" value="1"/>
</dbReference>
<name>A0ABP6XBH8_9ACTN</name>
<feature type="domain" description="Gfo/Idh/MocA-like oxidoreductase N-terminal" evidence="3">
    <location>
        <begin position="8"/>
        <end position="115"/>
    </location>
</feature>
<sequence length="338" mass="34734">MVGSNGVVRVGIVGAGIMGADHARQVARFVSGAEVTLLADPDLQRATAAAEAVGSGVLDDPFALVASSEVDAVVIASPDATHPALVRACVEAGKPVLCEKPLSPTLSDSAALLNDLGADAALVSLGFMRRFDPGYTELRATIVAGALGDPVTVHSTGRGVTSGPGATSESSVTNSAVHDLDIVPWLLGSPVVEVSWHAPRPTSGADFADPQLILLRTADGVLSTVDIFLNARYGYDVRCEVVGETGTASLREPARTEVDTTLSRGLAYGADWRPRFAEAYRLELQAWVDSLGGGDRGPLATAYDGLVASAVADAVISSMHSDGARVRVEVPRVAGVGA</sequence>
<dbReference type="PANTHER" id="PTHR42840:SF3">
    <property type="entry name" value="BINDING ROSSMANN FOLD OXIDOREDUCTASE, PUTATIVE (AFU_ORTHOLOGUE AFUA_2G10240)-RELATED"/>
    <property type="match status" value="1"/>
</dbReference>
<dbReference type="SUPFAM" id="SSF51735">
    <property type="entry name" value="NAD(P)-binding Rossmann-fold domains"/>
    <property type="match status" value="1"/>
</dbReference>
<reference evidence="6" key="1">
    <citation type="journal article" date="2019" name="Int. J. Syst. Evol. Microbiol.">
        <title>The Global Catalogue of Microorganisms (GCM) 10K type strain sequencing project: providing services to taxonomists for standard genome sequencing and annotation.</title>
        <authorList>
            <consortium name="The Broad Institute Genomics Platform"/>
            <consortium name="The Broad Institute Genome Sequencing Center for Infectious Disease"/>
            <person name="Wu L."/>
            <person name="Ma J."/>
        </authorList>
    </citation>
    <scope>NUCLEOTIDE SEQUENCE [LARGE SCALE GENOMIC DNA]</scope>
    <source>
        <strain evidence="6">JCM 16540</strain>
    </source>
</reference>
<dbReference type="Pfam" id="PF01408">
    <property type="entry name" value="GFO_IDH_MocA"/>
    <property type="match status" value="1"/>
</dbReference>
<dbReference type="Gene3D" id="3.30.360.10">
    <property type="entry name" value="Dihydrodipicolinate Reductase, domain 2"/>
    <property type="match status" value="1"/>
</dbReference>
<evidence type="ECO:0000259" key="3">
    <source>
        <dbReference type="Pfam" id="PF01408"/>
    </source>
</evidence>
<evidence type="ECO:0000313" key="5">
    <source>
        <dbReference type="EMBL" id="GAA3563526.1"/>
    </source>
</evidence>
<dbReference type="InterPro" id="IPR036291">
    <property type="entry name" value="NAD(P)-bd_dom_sf"/>
</dbReference>
<comment type="similarity">
    <text evidence="1">Belongs to the Gfo/Idh/MocA family.</text>
</comment>
<keyword evidence="2" id="KW-0560">Oxidoreductase</keyword>
<dbReference type="InterPro" id="IPR055170">
    <property type="entry name" value="GFO_IDH_MocA-like_dom"/>
</dbReference>
<dbReference type="Proteomes" id="UP001500767">
    <property type="component" value="Unassembled WGS sequence"/>
</dbReference>
<dbReference type="RefSeq" id="WP_344742049.1">
    <property type="nucleotide sequence ID" value="NZ_BAAAYR010000002.1"/>
</dbReference>
<evidence type="ECO:0000256" key="2">
    <source>
        <dbReference type="ARBA" id="ARBA00023002"/>
    </source>
</evidence>
<organism evidence="5 6">
    <name type="scientific">Microlunatus spumicola</name>
    <dbReference type="NCBI Taxonomy" id="81499"/>
    <lineage>
        <taxon>Bacteria</taxon>
        <taxon>Bacillati</taxon>
        <taxon>Actinomycetota</taxon>
        <taxon>Actinomycetes</taxon>
        <taxon>Propionibacteriales</taxon>
        <taxon>Propionibacteriaceae</taxon>
        <taxon>Microlunatus</taxon>
    </lineage>
</organism>
<keyword evidence="6" id="KW-1185">Reference proteome</keyword>